<reference evidence="1" key="1">
    <citation type="submission" date="2013-04" db="EMBL/GenBank/DDBJ databases">
        <authorList>
            <person name="Harkins D.M."/>
            <person name="Durkin A.S."/>
            <person name="Brinkac L.M."/>
            <person name="Haft D.H."/>
            <person name="Selengut J.D."/>
            <person name="Sanka R."/>
            <person name="DePew J."/>
            <person name="Purushe J."/>
            <person name="Galloway R.L."/>
            <person name="Vinetz J.M."/>
            <person name="Sutton G.G."/>
            <person name="Nierman W.C."/>
            <person name="Fouts D.E."/>
        </authorList>
    </citation>
    <scope>NUCLEOTIDE SEQUENCE [LARGE SCALE GENOMIC DNA]</scope>
    <source>
        <strain evidence="1">CDC</strain>
    </source>
</reference>
<dbReference type="STRING" id="1218599.LEP1GSC195_3771"/>
<keyword evidence="2" id="KW-1185">Reference proteome</keyword>
<comment type="caution">
    <text evidence="1">The sequence shown here is derived from an EMBL/GenBank/DDBJ whole genome shotgun (WGS) entry which is preliminary data.</text>
</comment>
<evidence type="ECO:0000313" key="1">
    <source>
        <dbReference type="EMBL" id="EOQ96191.1"/>
    </source>
</evidence>
<accession>R9A1V4</accession>
<sequence>MPPSEPQRTIRFSYGSDLIPKKQKLFPIFVSYFVTNDKINCPKRKTIL</sequence>
<organism evidence="1 2">
    <name type="scientific">Leptospira wolbachii serovar Codice str. CDC</name>
    <dbReference type="NCBI Taxonomy" id="1218599"/>
    <lineage>
        <taxon>Bacteria</taxon>
        <taxon>Pseudomonadati</taxon>
        <taxon>Spirochaetota</taxon>
        <taxon>Spirochaetia</taxon>
        <taxon>Leptospirales</taxon>
        <taxon>Leptospiraceae</taxon>
        <taxon>Leptospira</taxon>
    </lineage>
</organism>
<protein>
    <submittedName>
        <fullName evidence="1">Uncharacterized protein</fullName>
    </submittedName>
</protein>
<dbReference type="AlphaFoldDB" id="R9A1V4"/>
<proteinExistence type="predicted"/>
<dbReference type="Proteomes" id="UP000013984">
    <property type="component" value="Unassembled WGS sequence"/>
</dbReference>
<gene>
    <name evidence="1" type="ORF">LEP1GSC195_3771</name>
</gene>
<evidence type="ECO:0000313" key="2">
    <source>
        <dbReference type="Proteomes" id="UP000013984"/>
    </source>
</evidence>
<name>R9A1V4_9LEPT</name>
<dbReference type="EMBL" id="AOGZ02000014">
    <property type="protein sequence ID" value="EOQ96191.1"/>
    <property type="molecule type" value="Genomic_DNA"/>
</dbReference>